<feature type="non-terminal residue" evidence="3">
    <location>
        <position position="1"/>
    </location>
</feature>
<feature type="non-terminal residue" evidence="3">
    <location>
        <position position="150"/>
    </location>
</feature>
<accession>A0A2G9TWX3</accession>
<evidence type="ECO:0000259" key="2">
    <source>
        <dbReference type="Pfam" id="PF00264"/>
    </source>
</evidence>
<dbReference type="Pfam" id="PF00264">
    <property type="entry name" value="Tyrosinase"/>
    <property type="match status" value="1"/>
</dbReference>
<evidence type="ECO:0000313" key="3">
    <source>
        <dbReference type="EMBL" id="PIO62513.1"/>
    </source>
</evidence>
<name>A0A2G9TWX3_TELCI</name>
<sequence>GRPRIRRDIGAKGKLFSEDEIRFVLSQRDISQVLASTAPKPGCPYPPNFNVLEYTHGNPHIYVGGDMYDQATSGNDPIFYMHHSYLYCDRSHGPERCASKIKPGGSCAGLNNGEDACHNSQCVGGRCMGGFTQATPPPSIAPSKPVIVAQ</sequence>
<proteinExistence type="predicted"/>
<dbReference type="GO" id="GO:0046872">
    <property type="term" value="F:metal ion binding"/>
    <property type="evidence" value="ECO:0007669"/>
    <property type="project" value="UniProtKB-KW"/>
</dbReference>
<feature type="domain" description="Tyrosinase copper-binding" evidence="2">
    <location>
        <begin position="50"/>
        <end position="85"/>
    </location>
</feature>
<dbReference type="Gene3D" id="1.10.1280.10">
    <property type="entry name" value="Di-copper center containing domain from catechol oxidase"/>
    <property type="match status" value="1"/>
</dbReference>
<gene>
    <name evidence="3" type="ORF">TELCIR_15925</name>
</gene>
<dbReference type="PANTHER" id="PTHR11474:SF21">
    <property type="entry name" value="SHKT DOMAIN-CONTAINING PROTEIN"/>
    <property type="match status" value="1"/>
</dbReference>
<reference evidence="3 4" key="1">
    <citation type="submission" date="2015-09" db="EMBL/GenBank/DDBJ databases">
        <title>Draft genome of the parasitic nematode Teladorsagia circumcincta isolate WARC Sus (inbred).</title>
        <authorList>
            <person name="Mitreva M."/>
        </authorList>
    </citation>
    <scope>NUCLEOTIDE SEQUENCE [LARGE SCALE GENOMIC DNA]</scope>
    <source>
        <strain evidence="3 4">S</strain>
    </source>
</reference>
<dbReference type="EMBL" id="KZ352017">
    <property type="protein sequence ID" value="PIO62513.1"/>
    <property type="molecule type" value="Genomic_DNA"/>
</dbReference>
<dbReference type="SUPFAM" id="SSF48056">
    <property type="entry name" value="Di-copper centre-containing domain"/>
    <property type="match status" value="1"/>
</dbReference>
<dbReference type="InterPro" id="IPR002227">
    <property type="entry name" value="Tyrosinase_Cu-bd"/>
</dbReference>
<dbReference type="InterPro" id="IPR008922">
    <property type="entry name" value="Di-copper_centre_dom_sf"/>
</dbReference>
<keyword evidence="1" id="KW-0479">Metal-binding</keyword>
<organism evidence="3 4">
    <name type="scientific">Teladorsagia circumcincta</name>
    <name type="common">Brown stomach worm</name>
    <name type="synonym">Ostertagia circumcincta</name>
    <dbReference type="NCBI Taxonomy" id="45464"/>
    <lineage>
        <taxon>Eukaryota</taxon>
        <taxon>Metazoa</taxon>
        <taxon>Ecdysozoa</taxon>
        <taxon>Nematoda</taxon>
        <taxon>Chromadorea</taxon>
        <taxon>Rhabditida</taxon>
        <taxon>Rhabditina</taxon>
        <taxon>Rhabditomorpha</taxon>
        <taxon>Strongyloidea</taxon>
        <taxon>Trichostrongylidae</taxon>
        <taxon>Teladorsagia</taxon>
    </lineage>
</organism>
<dbReference type="OrthoDB" id="6132182at2759"/>
<dbReference type="Proteomes" id="UP000230423">
    <property type="component" value="Unassembled WGS sequence"/>
</dbReference>
<keyword evidence="4" id="KW-1185">Reference proteome</keyword>
<evidence type="ECO:0000256" key="1">
    <source>
        <dbReference type="ARBA" id="ARBA00022723"/>
    </source>
</evidence>
<evidence type="ECO:0000313" key="4">
    <source>
        <dbReference type="Proteomes" id="UP000230423"/>
    </source>
</evidence>
<dbReference type="GO" id="GO:0016491">
    <property type="term" value="F:oxidoreductase activity"/>
    <property type="evidence" value="ECO:0007669"/>
    <property type="project" value="InterPro"/>
</dbReference>
<dbReference type="AlphaFoldDB" id="A0A2G9TWX3"/>
<dbReference type="PANTHER" id="PTHR11474">
    <property type="entry name" value="TYROSINASE FAMILY MEMBER"/>
    <property type="match status" value="1"/>
</dbReference>
<protein>
    <recommendedName>
        <fullName evidence="2">Tyrosinase copper-binding domain-containing protein</fullName>
    </recommendedName>
</protein>
<dbReference type="InterPro" id="IPR050316">
    <property type="entry name" value="Tyrosinase/Hemocyanin"/>
</dbReference>